<dbReference type="Proteomes" id="UP001063350">
    <property type="component" value="Chromosome"/>
</dbReference>
<dbReference type="GO" id="GO:0046872">
    <property type="term" value="F:metal ion binding"/>
    <property type="evidence" value="ECO:0007669"/>
    <property type="project" value="InterPro"/>
</dbReference>
<sequence>MDRRIVRDNQTLLKLYEELGSGDVVVGRVRMRPGEELLLLDLAARSVHLIPSALAQVCSRSKILQARLLGRYMVPGTRAIHDRHDLMEAVSCWGREGLGEVVCKLDRANGGQGILWFQGIEEVVTQAVLGALAYPFVVQPFIRDCRDVRVVLLGETVDAYERYNPDNFRHNLHCGGVGRRWQLSEGEEKLCREVMARAGFPYAHVDLLVSGSGEVWLSEINLRGGLRGSRLTQDDYNRLVAQVHEELLAGLVAPD</sequence>
<keyword evidence="1" id="KW-0067">ATP-binding</keyword>
<dbReference type="PANTHER" id="PTHR21621:SF0">
    <property type="entry name" value="BETA-CITRYLGLUTAMATE SYNTHASE B-RELATED"/>
    <property type="match status" value="1"/>
</dbReference>
<proteinExistence type="predicted"/>
<gene>
    <name evidence="3" type="ORF">GF1_24500</name>
</gene>
<evidence type="ECO:0000313" key="3">
    <source>
        <dbReference type="EMBL" id="BCO10074.1"/>
    </source>
</evidence>
<dbReference type="RefSeq" id="WP_267926811.1">
    <property type="nucleotide sequence ID" value="NZ_AP024233.1"/>
</dbReference>
<organism evidence="3 4">
    <name type="scientific">Desulfolithobacter dissulfuricans</name>
    <dbReference type="NCBI Taxonomy" id="2795293"/>
    <lineage>
        <taxon>Bacteria</taxon>
        <taxon>Pseudomonadati</taxon>
        <taxon>Thermodesulfobacteriota</taxon>
        <taxon>Desulfobulbia</taxon>
        <taxon>Desulfobulbales</taxon>
        <taxon>Desulfobulbaceae</taxon>
        <taxon>Desulfolithobacter</taxon>
    </lineage>
</organism>
<dbReference type="PROSITE" id="PS50975">
    <property type="entry name" value="ATP_GRASP"/>
    <property type="match status" value="1"/>
</dbReference>
<keyword evidence="4" id="KW-1185">Reference proteome</keyword>
<dbReference type="InterPro" id="IPR011761">
    <property type="entry name" value="ATP-grasp"/>
</dbReference>
<name>A0A915U2L6_9BACT</name>
<dbReference type="GO" id="GO:0005737">
    <property type="term" value="C:cytoplasm"/>
    <property type="evidence" value="ECO:0007669"/>
    <property type="project" value="TreeGrafter"/>
</dbReference>
<dbReference type="AlphaFoldDB" id="A0A915U2L6"/>
<keyword evidence="1" id="KW-0547">Nucleotide-binding</keyword>
<dbReference type="GO" id="GO:0005524">
    <property type="term" value="F:ATP binding"/>
    <property type="evidence" value="ECO:0007669"/>
    <property type="project" value="UniProtKB-UniRule"/>
</dbReference>
<dbReference type="InterPro" id="IPR013651">
    <property type="entry name" value="ATP-grasp_RimK-type"/>
</dbReference>
<dbReference type="SUPFAM" id="SSF56059">
    <property type="entry name" value="Glutathione synthetase ATP-binding domain-like"/>
    <property type="match status" value="1"/>
</dbReference>
<reference evidence="3" key="1">
    <citation type="submission" date="2020-12" db="EMBL/GenBank/DDBJ databases">
        <title>Desulfobium dissulfuricans gen. nov., sp. nov., a novel mesophilic, sulfate-reducing bacterium isolated from a deep-sea hydrothermal vent.</title>
        <authorList>
            <person name="Hashimoto Y."/>
            <person name="Tame A."/>
            <person name="Sawayama S."/>
            <person name="Miyazaki J."/>
            <person name="Takai K."/>
            <person name="Nakagawa S."/>
        </authorList>
    </citation>
    <scope>NUCLEOTIDE SEQUENCE</scope>
    <source>
        <strain evidence="3">GF1</strain>
    </source>
</reference>
<feature type="domain" description="ATP-grasp" evidence="2">
    <location>
        <begin position="64"/>
        <end position="249"/>
    </location>
</feature>
<dbReference type="Pfam" id="PF08443">
    <property type="entry name" value="RimK"/>
    <property type="match status" value="1"/>
</dbReference>
<dbReference type="Gene3D" id="3.30.470.20">
    <property type="entry name" value="ATP-grasp fold, B domain"/>
    <property type="match status" value="1"/>
</dbReference>
<dbReference type="KEGG" id="ddu:GF1_24500"/>
<dbReference type="PANTHER" id="PTHR21621">
    <property type="entry name" value="RIBOSOMAL PROTEIN S6 MODIFICATION PROTEIN"/>
    <property type="match status" value="1"/>
</dbReference>
<evidence type="ECO:0000259" key="2">
    <source>
        <dbReference type="PROSITE" id="PS50975"/>
    </source>
</evidence>
<evidence type="ECO:0000313" key="4">
    <source>
        <dbReference type="Proteomes" id="UP001063350"/>
    </source>
</evidence>
<dbReference type="GO" id="GO:0009432">
    <property type="term" value="P:SOS response"/>
    <property type="evidence" value="ECO:0007669"/>
    <property type="project" value="TreeGrafter"/>
</dbReference>
<protein>
    <recommendedName>
        <fullName evidence="2">ATP-grasp domain-containing protein</fullName>
    </recommendedName>
</protein>
<accession>A0A915U2L6</accession>
<dbReference type="GO" id="GO:0018169">
    <property type="term" value="F:ribosomal S6-glutamic acid ligase activity"/>
    <property type="evidence" value="ECO:0007669"/>
    <property type="project" value="TreeGrafter"/>
</dbReference>
<evidence type="ECO:0000256" key="1">
    <source>
        <dbReference type="PROSITE-ProRule" id="PRU00409"/>
    </source>
</evidence>
<dbReference type="EMBL" id="AP024233">
    <property type="protein sequence ID" value="BCO10074.1"/>
    <property type="molecule type" value="Genomic_DNA"/>
</dbReference>